<dbReference type="EMBL" id="JACXVP010000004">
    <property type="protein sequence ID" value="KAG5608963.1"/>
    <property type="molecule type" value="Genomic_DNA"/>
</dbReference>
<evidence type="ECO:0000313" key="3">
    <source>
        <dbReference type="Proteomes" id="UP000824120"/>
    </source>
</evidence>
<feature type="region of interest" description="Disordered" evidence="1">
    <location>
        <begin position="1"/>
        <end position="65"/>
    </location>
</feature>
<sequence>MSFQNKFPEALNDVERKSGEDSINATSLGHGIGNIISMGDNSAKEKNSINPTDNTINNMNGEKDGVASRIPTLNARSDFCVGKPRQGTRSVIPPKRLDDYFWEGIKSREQGQN</sequence>
<proteinExistence type="predicted"/>
<dbReference type="OrthoDB" id="1259626at2759"/>
<feature type="compositionally biased region" description="Polar residues" evidence="1">
    <location>
        <begin position="48"/>
        <end position="60"/>
    </location>
</feature>
<evidence type="ECO:0000313" key="2">
    <source>
        <dbReference type="EMBL" id="KAG5608963.1"/>
    </source>
</evidence>
<keyword evidence="3" id="KW-1185">Reference proteome</keyword>
<accession>A0A9J5Z7G5</accession>
<dbReference type="AlphaFoldDB" id="A0A9J5Z7G5"/>
<comment type="caution">
    <text evidence="2">The sequence shown here is derived from an EMBL/GenBank/DDBJ whole genome shotgun (WGS) entry which is preliminary data.</text>
</comment>
<evidence type="ECO:0000256" key="1">
    <source>
        <dbReference type="SAM" id="MobiDB-lite"/>
    </source>
</evidence>
<protein>
    <submittedName>
        <fullName evidence="2">Uncharacterized protein</fullName>
    </submittedName>
</protein>
<reference evidence="2 3" key="1">
    <citation type="submission" date="2020-09" db="EMBL/GenBank/DDBJ databases">
        <title>De no assembly of potato wild relative species, Solanum commersonii.</title>
        <authorList>
            <person name="Cho K."/>
        </authorList>
    </citation>
    <scope>NUCLEOTIDE SEQUENCE [LARGE SCALE GENOMIC DNA]</scope>
    <source>
        <strain evidence="2">LZ3.2</strain>
        <tissue evidence="2">Leaf</tissue>
    </source>
</reference>
<gene>
    <name evidence="2" type="ORF">H5410_020244</name>
</gene>
<name>A0A9J5Z7G5_SOLCO</name>
<dbReference type="Proteomes" id="UP000824120">
    <property type="component" value="Chromosome 4"/>
</dbReference>
<organism evidence="2 3">
    <name type="scientific">Solanum commersonii</name>
    <name type="common">Commerson's wild potato</name>
    <name type="synonym">Commerson's nightshade</name>
    <dbReference type="NCBI Taxonomy" id="4109"/>
    <lineage>
        <taxon>Eukaryota</taxon>
        <taxon>Viridiplantae</taxon>
        <taxon>Streptophyta</taxon>
        <taxon>Embryophyta</taxon>
        <taxon>Tracheophyta</taxon>
        <taxon>Spermatophyta</taxon>
        <taxon>Magnoliopsida</taxon>
        <taxon>eudicotyledons</taxon>
        <taxon>Gunneridae</taxon>
        <taxon>Pentapetalae</taxon>
        <taxon>asterids</taxon>
        <taxon>lamiids</taxon>
        <taxon>Solanales</taxon>
        <taxon>Solanaceae</taxon>
        <taxon>Solanoideae</taxon>
        <taxon>Solaneae</taxon>
        <taxon>Solanum</taxon>
    </lineage>
</organism>